<dbReference type="InterPro" id="IPR006931">
    <property type="entry name" value="Calcipressin"/>
</dbReference>
<dbReference type="Pfam" id="PF04847">
    <property type="entry name" value="Calcipressin"/>
    <property type="match status" value="1"/>
</dbReference>
<feature type="compositionally biased region" description="Acidic residues" evidence="2">
    <location>
        <begin position="245"/>
        <end position="254"/>
    </location>
</feature>
<dbReference type="Gene3D" id="3.30.70.330">
    <property type="match status" value="1"/>
</dbReference>
<organism evidence="3">
    <name type="scientific">Phaffia rhodozyma</name>
    <name type="common">Yeast</name>
    <name type="synonym">Xanthophyllomyces dendrorhous</name>
    <dbReference type="NCBI Taxonomy" id="264483"/>
    <lineage>
        <taxon>Eukaryota</taxon>
        <taxon>Fungi</taxon>
        <taxon>Dikarya</taxon>
        <taxon>Basidiomycota</taxon>
        <taxon>Agaricomycotina</taxon>
        <taxon>Tremellomycetes</taxon>
        <taxon>Cystofilobasidiales</taxon>
        <taxon>Mrakiaceae</taxon>
        <taxon>Phaffia</taxon>
    </lineage>
</organism>
<dbReference type="GO" id="GO:0003676">
    <property type="term" value="F:nucleic acid binding"/>
    <property type="evidence" value="ECO:0007669"/>
    <property type="project" value="InterPro"/>
</dbReference>
<dbReference type="InterPro" id="IPR035979">
    <property type="entry name" value="RBD_domain_sf"/>
</dbReference>
<dbReference type="PANTHER" id="PTHR10300:SF14">
    <property type="entry name" value="PROTEIN SARAH"/>
    <property type="match status" value="1"/>
</dbReference>
<sequence>MSRLASSDQFQIDSPDLIESASLSKPIQQTNTLALLLPHPFLFHPSILDLFRKYYGSFGKIHTWAPIKAFGRVLIVFYEEEDAMRAKREGDRLEVGRPGGVQDGTTQQEVAYDDGSPTYLNGQQPGLVLRLYLAAPTSLTPPTDKHLEPPTLTRNFLISPPGSPPEGWEPIEEDAPNSMTLAADLIKALEAIAVGSDTRRRRRPGEIETIINSQAEGSSAQGPSVTVQDCTPGILVNNGNAEQGAGEEEGPNEEIPEEIFESLEGRRISLVKATIESMGGKPQDNDWFGGEGDAFAHSPSWSLMVDDSEPKIQSDYHSSKPRLGHLEPHVISLRSILTID</sequence>
<evidence type="ECO:0000313" key="3">
    <source>
        <dbReference type="EMBL" id="CED85127.1"/>
    </source>
</evidence>
<dbReference type="SUPFAM" id="SSF54928">
    <property type="entry name" value="RNA-binding domain, RBD"/>
    <property type="match status" value="1"/>
</dbReference>
<feature type="region of interest" description="Disordered" evidence="2">
    <location>
        <begin position="87"/>
        <end position="117"/>
    </location>
</feature>
<feature type="compositionally biased region" description="Polar residues" evidence="2">
    <location>
        <begin position="212"/>
        <end position="229"/>
    </location>
</feature>
<proteinExistence type="inferred from homology"/>
<dbReference type="AlphaFoldDB" id="A0A0F7SSG1"/>
<evidence type="ECO:0000256" key="2">
    <source>
        <dbReference type="SAM" id="MobiDB-lite"/>
    </source>
</evidence>
<accession>A0A0F7SSG1</accession>
<reference evidence="3" key="1">
    <citation type="submission" date="2014-08" db="EMBL/GenBank/DDBJ databases">
        <authorList>
            <person name="Sharma Rahul"/>
            <person name="Thines Marco"/>
        </authorList>
    </citation>
    <scope>NUCLEOTIDE SEQUENCE</scope>
</reference>
<dbReference type="GO" id="GO:0019722">
    <property type="term" value="P:calcium-mediated signaling"/>
    <property type="evidence" value="ECO:0007669"/>
    <property type="project" value="InterPro"/>
</dbReference>
<dbReference type="InterPro" id="IPR012677">
    <property type="entry name" value="Nucleotide-bd_a/b_plait_sf"/>
</dbReference>
<comment type="similarity">
    <text evidence="1">Belongs to the RCAN family.</text>
</comment>
<dbReference type="EMBL" id="LN483332">
    <property type="protein sequence ID" value="CED85127.1"/>
    <property type="molecule type" value="Genomic_DNA"/>
</dbReference>
<dbReference type="GO" id="GO:0005737">
    <property type="term" value="C:cytoplasm"/>
    <property type="evidence" value="ECO:0007669"/>
    <property type="project" value="TreeGrafter"/>
</dbReference>
<dbReference type="GO" id="GO:0005634">
    <property type="term" value="C:nucleus"/>
    <property type="evidence" value="ECO:0007669"/>
    <property type="project" value="TreeGrafter"/>
</dbReference>
<name>A0A0F7SSG1_PHARH</name>
<evidence type="ECO:0000256" key="1">
    <source>
        <dbReference type="ARBA" id="ARBA00008209"/>
    </source>
</evidence>
<feature type="region of interest" description="Disordered" evidence="2">
    <location>
        <begin position="212"/>
        <end position="254"/>
    </location>
</feature>
<dbReference type="GO" id="GO:0008597">
    <property type="term" value="F:calcium-dependent protein serine/threonine phosphatase regulator activity"/>
    <property type="evidence" value="ECO:0007669"/>
    <property type="project" value="TreeGrafter"/>
</dbReference>
<dbReference type="PANTHER" id="PTHR10300">
    <property type="entry name" value="CALCIPRESSIN"/>
    <property type="match status" value="1"/>
</dbReference>
<protein>
    <submittedName>
        <fullName evidence="3">Calcineurin-mediated signaling pathway inhibitor DSCR1</fullName>
    </submittedName>
</protein>